<dbReference type="Proteomes" id="UP000694844">
    <property type="component" value="Chromosome 3"/>
</dbReference>
<keyword evidence="1" id="KW-1185">Reference proteome</keyword>
<dbReference type="OrthoDB" id="661148at2759"/>
<dbReference type="GeneID" id="111123619"/>
<proteinExistence type="predicted"/>
<dbReference type="RefSeq" id="XP_022321782.1">
    <property type="nucleotide sequence ID" value="XM_022466074.1"/>
</dbReference>
<gene>
    <name evidence="2" type="primary">LOC111123619</name>
</gene>
<evidence type="ECO:0000313" key="1">
    <source>
        <dbReference type="Proteomes" id="UP000694844"/>
    </source>
</evidence>
<organism evidence="1 2">
    <name type="scientific">Crassostrea virginica</name>
    <name type="common">Eastern oyster</name>
    <dbReference type="NCBI Taxonomy" id="6565"/>
    <lineage>
        <taxon>Eukaryota</taxon>
        <taxon>Metazoa</taxon>
        <taxon>Spiralia</taxon>
        <taxon>Lophotrochozoa</taxon>
        <taxon>Mollusca</taxon>
        <taxon>Bivalvia</taxon>
        <taxon>Autobranchia</taxon>
        <taxon>Pteriomorphia</taxon>
        <taxon>Ostreida</taxon>
        <taxon>Ostreoidea</taxon>
        <taxon>Ostreidae</taxon>
        <taxon>Crassostrea</taxon>
    </lineage>
</organism>
<dbReference type="AlphaFoldDB" id="A0A8B8D0W6"/>
<evidence type="ECO:0000313" key="2">
    <source>
        <dbReference type="RefSeq" id="XP_022321782.1"/>
    </source>
</evidence>
<sequence length="177" mass="19984">MALAVGNVRLHVKATGTSVQVPANPRAKLMYYLSCVCNALQLDTSDTRNIARLKDYQNYAFLTEDEKKQLLVFCAILSPDVLLNKVFFQNDQMCGDSSNEFYDIGTVASHLVVSSSIVIGGQKKSIRKIMTFKMSWLQNNYLEPLQALARELDEAENSRRRRALEAQRRNDNSCVIS</sequence>
<accession>A0A8B8D0W6</accession>
<name>A0A8B8D0W6_CRAVI</name>
<protein>
    <submittedName>
        <fullName evidence="2">Uncharacterized protein LOC111123619 isoform X2</fullName>
    </submittedName>
</protein>
<reference evidence="2" key="1">
    <citation type="submission" date="2025-08" db="UniProtKB">
        <authorList>
            <consortium name="RefSeq"/>
        </authorList>
    </citation>
    <scope>IDENTIFICATION</scope>
    <source>
        <tissue evidence="2">Whole sample</tissue>
    </source>
</reference>